<accession>A0A229RSR6</accession>
<organism evidence="1 2">
    <name type="scientific">Amycolatopsis alba DSM 44262</name>
    <dbReference type="NCBI Taxonomy" id="1125972"/>
    <lineage>
        <taxon>Bacteria</taxon>
        <taxon>Bacillati</taxon>
        <taxon>Actinomycetota</taxon>
        <taxon>Actinomycetes</taxon>
        <taxon>Pseudonocardiales</taxon>
        <taxon>Pseudonocardiaceae</taxon>
        <taxon>Amycolatopsis</taxon>
    </lineage>
</organism>
<dbReference type="Proteomes" id="UP000215563">
    <property type="component" value="Unassembled WGS sequence"/>
</dbReference>
<dbReference type="AlphaFoldDB" id="A0A229RSR6"/>
<gene>
    <name evidence="1" type="ORF">CFP75_18200</name>
</gene>
<name>A0A229RSR6_AMYAL</name>
<keyword evidence="2" id="KW-1185">Reference proteome</keyword>
<reference evidence="1 2" key="1">
    <citation type="submission" date="2017-07" db="EMBL/GenBank/DDBJ databases">
        <title>Amycolatopsis alba DSM 44262 Genome sequencing and assembly.</title>
        <authorList>
            <person name="Kaur N."/>
            <person name="Mayilraj S."/>
        </authorList>
    </citation>
    <scope>NUCLEOTIDE SEQUENCE [LARGE SCALE GENOMIC DNA]</scope>
    <source>
        <strain evidence="1 2">DSM 44262</strain>
    </source>
</reference>
<comment type="caution">
    <text evidence="1">The sequence shown here is derived from an EMBL/GenBank/DDBJ whole genome shotgun (WGS) entry which is preliminary data.</text>
</comment>
<dbReference type="EMBL" id="NMQU01000047">
    <property type="protein sequence ID" value="OXM49702.1"/>
    <property type="molecule type" value="Genomic_DNA"/>
</dbReference>
<sequence>MAGWRHLSTALVDDTKGDGFVRDHWRLLQPLRVAAGWRIDISSLYAVDPSPETMEWFYGSVLISGNDHHSRLSFDARWEPEGDPEGCYTVDFLRLPRPRKGTGNAVRGPDEVEFIGTWTTRSRPELVAVLESFMFTRTPPENIACPEPEPPAAGPDAV</sequence>
<evidence type="ECO:0000313" key="1">
    <source>
        <dbReference type="EMBL" id="OXM49702.1"/>
    </source>
</evidence>
<protein>
    <submittedName>
        <fullName evidence="1">Uncharacterized protein</fullName>
    </submittedName>
</protein>
<proteinExistence type="predicted"/>
<evidence type="ECO:0000313" key="2">
    <source>
        <dbReference type="Proteomes" id="UP000215563"/>
    </source>
</evidence>